<evidence type="ECO:0000313" key="2">
    <source>
        <dbReference type="Proteomes" id="UP000005413"/>
    </source>
</evidence>
<feature type="non-terminal residue" evidence="1">
    <location>
        <position position="1"/>
    </location>
</feature>
<reference evidence="1 2" key="1">
    <citation type="journal article" date="2012" name="BMC Genomics">
        <title>Comparative genomic analysis of the genus Staphylococcus including Staphylococcus aureus and its newly described sister species Staphylococcus simiae.</title>
        <authorList>
            <person name="Suzuki H."/>
            <person name="Lefebure T."/>
            <person name="Pavinski Bitar P."/>
            <person name="Stanhope M.J."/>
        </authorList>
    </citation>
    <scope>NUCLEOTIDE SEQUENCE [LARGE SCALE GENOMIC DNA]</scope>
    <source>
        <strain evidence="1 2">CCM 7213</strain>
    </source>
</reference>
<sequence>LVLHEKTSYPVFLCWGPALHVRVSAILIARKSYEP</sequence>
<dbReference type="Proteomes" id="UP000005413">
    <property type="component" value="Unassembled WGS sequence"/>
</dbReference>
<organism evidence="1 2">
    <name type="scientific">Staphylococcus simiae CCM 7213 = CCUG 51256</name>
    <dbReference type="NCBI Taxonomy" id="911238"/>
    <lineage>
        <taxon>Bacteria</taxon>
        <taxon>Bacillati</taxon>
        <taxon>Bacillota</taxon>
        <taxon>Bacilli</taxon>
        <taxon>Bacillales</taxon>
        <taxon>Staphylococcaceae</taxon>
        <taxon>Staphylococcus</taxon>
    </lineage>
</organism>
<comment type="caution">
    <text evidence="1">The sequence shown here is derived from an EMBL/GenBank/DDBJ whole genome shotgun (WGS) entry which is preliminary data.</text>
</comment>
<accession>G5JF30</accession>
<dbReference type="EMBL" id="AEUN01000005">
    <property type="protein sequence ID" value="EHJ09206.1"/>
    <property type="molecule type" value="Genomic_DNA"/>
</dbReference>
<keyword evidence="2" id="KW-1185">Reference proteome</keyword>
<dbReference type="AlphaFoldDB" id="G5JF30"/>
<feature type="non-terminal residue" evidence="1">
    <location>
        <position position="35"/>
    </location>
</feature>
<name>G5JF30_9STAP</name>
<evidence type="ECO:0000313" key="1">
    <source>
        <dbReference type="EMBL" id="EHJ09206.1"/>
    </source>
</evidence>
<protein>
    <submittedName>
        <fullName evidence="1">Uncharacterized protein</fullName>
    </submittedName>
</protein>
<gene>
    <name evidence="1" type="ORF">SS7213T_00109</name>
</gene>
<proteinExistence type="predicted"/>